<evidence type="ECO:0000313" key="2">
    <source>
        <dbReference type="EMBL" id="RED21143.1"/>
    </source>
</evidence>
<dbReference type="AlphaFoldDB" id="A0A336JWF0"/>
<dbReference type="InterPro" id="IPR007024">
    <property type="entry name" value="BLUF_domain"/>
</dbReference>
<dbReference type="Proteomes" id="UP000256343">
    <property type="component" value="Unassembled WGS sequence"/>
</dbReference>
<proteinExistence type="predicted"/>
<evidence type="ECO:0000313" key="3">
    <source>
        <dbReference type="EMBL" id="SSW93772.1"/>
    </source>
</evidence>
<dbReference type="GO" id="GO:0009882">
    <property type="term" value="F:blue light photoreceptor activity"/>
    <property type="evidence" value="ECO:0007669"/>
    <property type="project" value="InterPro"/>
</dbReference>
<dbReference type="Gene3D" id="3.30.70.100">
    <property type="match status" value="1"/>
</dbReference>
<evidence type="ECO:0000313" key="5">
    <source>
        <dbReference type="Proteomes" id="UP000256343"/>
    </source>
</evidence>
<feature type="domain" description="BLUF" evidence="1">
    <location>
        <begin position="8"/>
        <end position="103"/>
    </location>
</feature>
<reference evidence="2 5" key="2">
    <citation type="submission" date="2018-07" db="EMBL/GenBank/DDBJ databases">
        <title>Genomic Encyclopedia of Archaeal and Bacterial Type Strains, Phase II (KMG-II): from individual species to whole genera.</title>
        <authorList>
            <person name="Goeker M."/>
        </authorList>
    </citation>
    <scope>NUCLEOTIDE SEQUENCE [LARGE SCALE GENOMIC DNA]</scope>
    <source>
        <strain evidence="2 5">JA575</strain>
    </source>
</reference>
<dbReference type="SUPFAM" id="SSF54975">
    <property type="entry name" value="Acylphosphatase/BLUF domain-like"/>
    <property type="match status" value="1"/>
</dbReference>
<dbReference type="Proteomes" id="UP000252631">
    <property type="component" value="Unassembled WGS sequence"/>
</dbReference>
<dbReference type="EMBL" id="QRDT01000057">
    <property type="protein sequence ID" value="RED21143.1"/>
    <property type="molecule type" value="Genomic_DNA"/>
</dbReference>
<sequence>MMADASPLYRLLYVSENRIEGDVADVGREIETILNASRRHNDALGITGALIFNCGFFAQVLEGSREAVERMFELIRHDPRHDKIQLIFAGEVEAREFPHWTMAYIGRSPSWEKALGWIKDDTHFAPDERCDRLFRIVMEMAYDSELSPDRTFSDSAKG</sequence>
<reference evidence="3 4" key="1">
    <citation type="submission" date="2017-08" db="EMBL/GenBank/DDBJ databases">
        <authorList>
            <person name="de Groot N.N."/>
        </authorList>
    </citation>
    <scope>NUCLEOTIDE SEQUENCE [LARGE SCALE GENOMIC DNA]</scope>
    <source>
        <strain evidence="3 4">JA575</strain>
    </source>
</reference>
<name>A0A336JWF0_9BRAD</name>
<dbReference type="EMBL" id="UFQQ01000057">
    <property type="protein sequence ID" value="SSW93772.1"/>
    <property type="molecule type" value="Genomic_DNA"/>
</dbReference>
<dbReference type="InterPro" id="IPR036046">
    <property type="entry name" value="Acylphosphatase-like_dom_sf"/>
</dbReference>
<keyword evidence="5" id="KW-1185">Reference proteome</keyword>
<evidence type="ECO:0000259" key="1">
    <source>
        <dbReference type="PROSITE" id="PS50925"/>
    </source>
</evidence>
<dbReference type="SMART" id="SM01034">
    <property type="entry name" value="BLUF"/>
    <property type="match status" value="1"/>
</dbReference>
<accession>A0A336JWF0</accession>
<dbReference type="GO" id="GO:0071949">
    <property type="term" value="F:FAD binding"/>
    <property type="evidence" value="ECO:0007669"/>
    <property type="project" value="InterPro"/>
</dbReference>
<gene>
    <name evidence="2" type="ORF">BJ125_1575</name>
    <name evidence="3" type="ORF">SAMN05892882_1575</name>
</gene>
<dbReference type="PROSITE" id="PS50925">
    <property type="entry name" value="BLUF"/>
    <property type="match status" value="1"/>
</dbReference>
<evidence type="ECO:0000313" key="4">
    <source>
        <dbReference type="Proteomes" id="UP000252631"/>
    </source>
</evidence>
<organism evidence="3 4">
    <name type="scientific">Rhodopseudomonas pentothenatexigens</name>
    <dbReference type="NCBI Taxonomy" id="999699"/>
    <lineage>
        <taxon>Bacteria</taxon>
        <taxon>Pseudomonadati</taxon>
        <taxon>Pseudomonadota</taxon>
        <taxon>Alphaproteobacteria</taxon>
        <taxon>Hyphomicrobiales</taxon>
        <taxon>Nitrobacteraceae</taxon>
        <taxon>Rhodopseudomonas</taxon>
    </lineage>
</organism>
<dbReference type="Pfam" id="PF04940">
    <property type="entry name" value="BLUF"/>
    <property type="match status" value="1"/>
</dbReference>
<protein>
    <submittedName>
        <fullName evidence="3">FAD-dependent sensor of blue light</fullName>
    </submittedName>
</protein>